<evidence type="ECO:0000313" key="2">
    <source>
        <dbReference type="Proteomes" id="UP001432027"/>
    </source>
</evidence>
<evidence type="ECO:0000313" key="1">
    <source>
        <dbReference type="EMBL" id="GMS78987.1"/>
    </source>
</evidence>
<dbReference type="EMBL" id="BTSX01000001">
    <property type="protein sequence ID" value="GMS78987.1"/>
    <property type="molecule type" value="Genomic_DNA"/>
</dbReference>
<reference evidence="1" key="1">
    <citation type="submission" date="2023-10" db="EMBL/GenBank/DDBJ databases">
        <title>Genome assembly of Pristionchus species.</title>
        <authorList>
            <person name="Yoshida K."/>
            <person name="Sommer R.J."/>
        </authorList>
    </citation>
    <scope>NUCLEOTIDE SEQUENCE</scope>
    <source>
        <strain evidence="1">RS0144</strain>
    </source>
</reference>
<proteinExistence type="predicted"/>
<dbReference type="AlphaFoldDB" id="A0AAV5S7P9"/>
<name>A0AAV5S7P9_9BILA</name>
<protein>
    <submittedName>
        <fullName evidence="1">Uncharacterized protein</fullName>
    </submittedName>
</protein>
<feature type="non-terminal residue" evidence="1">
    <location>
        <position position="76"/>
    </location>
</feature>
<comment type="caution">
    <text evidence="1">The sequence shown here is derived from an EMBL/GenBank/DDBJ whole genome shotgun (WGS) entry which is preliminary data.</text>
</comment>
<accession>A0AAV5S7P9</accession>
<organism evidence="1 2">
    <name type="scientific">Pristionchus entomophagus</name>
    <dbReference type="NCBI Taxonomy" id="358040"/>
    <lineage>
        <taxon>Eukaryota</taxon>
        <taxon>Metazoa</taxon>
        <taxon>Ecdysozoa</taxon>
        <taxon>Nematoda</taxon>
        <taxon>Chromadorea</taxon>
        <taxon>Rhabditida</taxon>
        <taxon>Rhabditina</taxon>
        <taxon>Diplogasteromorpha</taxon>
        <taxon>Diplogasteroidea</taxon>
        <taxon>Neodiplogasteridae</taxon>
        <taxon>Pristionchus</taxon>
    </lineage>
</organism>
<gene>
    <name evidence="1" type="ORF">PENTCL1PPCAC_1162</name>
</gene>
<feature type="non-terminal residue" evidence="1">
    <location>
        <position position="1"/>
    </location>
</feature>
<dbReference type="Proteomes" id="UP001432027">
    <property type="component" value="Unassembled WGS sequence"/>
</dbReference>
<keyword evidence="2" id="KW-1185">Reference proteome</keyword>
<sequence length="76" mass="8485">VPLPYLLCSDVLCISSGPLLLTSVESMQFLGRSQLRLSRFDFLLSLEDILGEGRIATEDRVGRLTEILVQTQSVFQ</sequence>